<evidence type="ECO:0000313" key="5">
    <source>
        <dbReference type="Proteomes" id="UP000494256"/>
    </source>
</evidence>
<dbReference type="InterPro" id="IPR002110">
    <property type="entry name" value="Ankyrin_rpt"/>
</dbReference>
<dbReference type="InterPro" id="IPR032397">
    <property type="entry name" value="RHD_dimer"/>
</dbReference>
<comment type="caution">
    <text evidence="4">The sequence shown here is derived from an EMBL/GenBank/DDBJ whole genome shotgun (WGS) entry which is preliminary data.</text>
</comment>
<gene>
    <name evidence="4" type="ORF">APLA_LOCUS8459</name>
</gene>
<dbReference type="PANTHER" id="PTHR24169">
    <property type="entry name" value="NUCLEAR FACTOR NF-KAPPA-B PROTEIN"/>
    <property type="match status" value="1"/>
</dbReference>
<accession>A0A8S0ZW32</accession>
<dbReference type="EMBL" id="CADEBD010000308">
    <property type="protein sequence ID" value="CAB3239001.1"/>
    <property type="molecule type" value="Genomic_DNA"/>
</dbReference>
<dbReference type="PROSITE" id="PS50088">
    <property type="entry name" value="ANK_REPEAT"/>
    <property type="match status" value="3"/>
</dbReference>
<feature type="compositionally biased region" description="Low complexity" evidence="2">
    <location>
        <begin position="12"/>
        <end position="25"/>
    </location>
</feature>
<dbReference type="GO" id="GO:0005737">
    <property type="term" value="C:cytoplasm"/>
    <property type="evidence" value="ECO:0007669"/>
    <property type="project" value="InterPro"/>
</dbReference>
<dbReference type="CDD" id="cd01177">
    <property type="entry name" value="IPT_NFkappaB"/>
    <property type="match status" value="1"/>
</dbReference>
<dbReference type="GO" id="GO:0045087">
    <property type="term" value="P:innate immune response"/>
    <property type="evidence" value="ECO:0007669"/>
    <property type="project" value="UniProtKB-ARBA"/>
</dbReference>
<name>A0A8S0ZW32_ARCPL</name>
<dbReference type="Proteomes" id="UP000494256">
    <property type="component" value="Unassembled WGS sequence"/>
</dbReference>
<dbReference type="SMART" id="SM00429">
    <property type="entry name" value="IPT"/>
    <property type="match status" value="1"/>
</dbReference>
<sequence>MSSSPSDHEMSDSSSSGTSYMRYSPYNSPSQQVPQLTTDLTELSCADNRRQFLVGMQPMLQIIEQPQNHFRFRYVSEMIGTHGCLLGKSYGTNKTKTHPTVELRNYAGQALIRCSLAQHNNTEEHPHKLLEDEQDRDVSQLVPEQGSYKVAFGGIGIIHTAKKDVPALLLKKLTETNRNPNVNIRDLQTRCENMAKTINLNIVRLKFSAHDVHTGEEICAPVFSEPIHNMKSAATNDLKICRISRTSGSASGGEDIFILVEKVNKKNIMVRFFEVDETGERIWEGVGQFMQSDVHHQYAIVFRTPPYKDRKTPEDVQVYIELVRPSDGRTSEPKDFKYKAEQAYKQIKKRKVNSSLCSIGSSSSGSLKSASDIPVTVVNYQDEQINRGMSEVPAAPFPSYVMNQHLFATSPGQCDMGSALAAPGPSHSPLSSPMWSQINSVLRPADPLSTDLQLNSGDFEIMQNIEPESRKLSEGMTQFFSEYLKSYNEEFPGEKALESIEFRPSPAIVSDSGRTAQIKREVDTEEKSSQKLTSTKLALSEKIKTENNAEYNAFYKAEDGIEVKKLVKDLCDMIRDKKGFKKQEVRSRLGRLFDIRLSNGDTFLHMSLCSDQNCLEYIVKIIHNVKATHLLDCSNDRQQTTLHLAVLHDMPKIVSLLVTKGANPMLKDDQDMNAIHYAVKYKSCLQPLLEAIKKNDVPCNLNDYNNKKQSALHMAVIEDSANSARLLLQHGASYDVRDDYGRTPLHLAAYDDCLQVTKILLEFIPNEDIDVTDDSGNTALQIVCGGTVRDNTVMIARLLLDHKANPMKTENGNDSAWRLVKNKLELKVVLWDYVAGEIMDEDDIKSEPEDDYESADEGEAGEEGLQALSAYAREVSVLLDAAGAWRALARRLRLDALLDWYGTQPSPTLTLLNHLKDSRDDITSKSLALILEDIGQSNAALIVRRYIE</sequence>
<evidence type="ECO:0000313" key="4">
    <source>
        <dbReference type="EMBL" id="CAB3239001.1"/>
    </source>
</evidence>
<feature type="repeat" description="ANK" evidence="1">
    <location>
        <begin position="637"/>
        <end position="669"/>
    </location>
</feature>
<proteinExistence type="predicted"/>
<dbReference type="PROSITE" id="PS50254">
    <property type="entry name" value="REL_2"/>
    <property type="match status" value="1"/>
</dbReference>
<feature type="region of interest" description="Disordered" evidence="2">
    <location>
        <begin position="1"/>
        <end position="35"/>
    </location>
</feature>
<dbReference type="InterPro" id="IPR014756">
    <property type="entry name" value="Ig_E-set"/>
</dbReference>
<protein>
    <recommendedName>
        <fullName evidence="3">RHD domain-containing protein</fullName>
    </recommendedName>
</protein>
<keyword evidence="1" id="KW-0040">ANK repeat</keyword>
<dbReference type="Gene3D" id="2.60.40.340">
    <property type="entry name" value="Rel homology domain (RHD), DNA-binding domain"/>
    <property type="match status" value="1"/>
</dbReference>
<dbReference type="InterPro" id="IPR008967">
    <property type="entry name" value="p53-like_TF_DNA-bd_sf"/>
</dbReference>
<dbReference type="InterPro" id="IPR033926">
    <property type="entry name" value="IPT_NFkappaB"/>
</dbReference>
<dbReference type="SUPFAM" id="SSF49417">
    <property type="entry name" value="p53-like transcription factors"/>
    <property type="match status" value="1"/>
</dbReference>
<dbReference type="AlphaFoldDB" id="A0A8S0ZW32"/>
<dbReference type="GO" id="GO:0008063">
    <property type="term" value="P:Toll signaling pathway"/>
    <property type="evidence" value="ECO:0007669"/>
    <property type="project" value="UniProtKB-ARBA"/>
</dbReference>
<dbReference type="GO" id="GO:0005654">
    <property type="term" value="C:nucleoplasm"/>
    <property type="evidence" value="ECO:0007669"/>
    <property type="project" value="UniProtKB-ARBA"/>
</dbReference>
<dbReference type="Gene3D" id="2.60.40.10">
    <property type="entry name" value="Immunoglobulins"/>
    <property type="match status" value="1"/>
</dbReference>
<dbReference type="GO" id="GO:0007249">
    <property type="term" value="P:canonical NF-kappaB signal transduction"/>
    <property type="evidence" value="ECO:0007669"/>
    <property type="project" value="UniProtKB-ARBA"/>
</dbReference>
<dbReference type="GO" id="GO:0048935">
    <property type="term" value="P:peripheral nervous system neuron development"/>
    <property type="evidence" value="ECO:0007669"/>
    <property type="project" value="UniProtKB-ARBA"/>
</dbReference>
<dbReference type="Gene3D" id="1.25.40.20">
    <property type="entry name" value="Ankyrin repeat-containing domain"/>
    <property type="match status" value="2"/>
</dbReference>
<evidence type="ECO:0000259" key="3">
    <source>
        <dbReference type="PROSITE" id="PS50254"/>
    </source>
</evidence>
<dbReference type="SUPFAM" id="SSF81296">
    <property type="entry name" value="E set domains"/>
    <property type="match status" value="1"/>
</dbReference>
<dbReference type="InterPro" id="IPR000451">
    <property type="entry name" value="NFkB/Dor"/>
</dbReference>
<dbReference type="InterPro" id="IPR013783">
    <property type="entry name" value="Ig-like_fold"/>
</dbReference>
<dbReference type="PROSITE" id="PS50297">
    <property type="entry name" value="ANK_REP_REGION"/>
    <property type="match status" value="3"/>
</dbReference>
<feature type="repeat" description="ANK" evidence="1">
    <location>
        <begin position="707"/>
        <end position="739"/>
    </location>
</feature>
<dbReference type="Gene3D" id="1.10.533.10">
    <property type="entry name" value="Death Domain, Fas"/>
    <property type="match status" value="1"/>
</dbReference>
<evidence type="ECO:0000256" key="1">
    <source>
        <dbReference type="PROSITE-ProRule" id="PRU00023"/>
    </source>
</evidence>
<organism evidence="4 5">
    <name type="scientific">Arctia plantaginis</name>
    <name type="common">Wood tiger moth</name>
    <name type="synonym">Phalaena plantaginis</name>
    <dbReference type="NCBI Taxonomy" id="874455"/>
    <lineage>
        <taxon>Eukaryota</taxon>
        <taxon>Metazoa</taxon>
        <taxon>Ecdysozoa</taxon>
        <taxon>Arthropoda</taxon>
        <taxon>Hexapoda</taxon>
        <taxon>Insecta</taxon>
        <taxon>Pterygota</taxon>
        <taxon>Neoptera</taxon>
        <taxon>Endopterygota</taxon>
        <taxon>Lepidoptera</taxon>
        <taxon>Glossata</taxon>
        <taxon>Ditrysia</taxon>
        <taxon>Noctuoidea</taxon>
        <taxon>Erebidae</taxon>
        <taxon>Arctiinae</taxon>
        <taxon>Arctia</taxon>
    </lineage>
</organism>
<dbReference type="PANTHER" id="PTHR24169:SF28">
    <property type="entry name" value="NUCLEAR FACTOR NF-KAPPA-B P110 SUBUNIT"/>
    <property type="match status" value="1"/>
</dbReference>
<feature type="compositionally biased region" description="Basic and acidic residues" evidence="2">
    <location>
        <begin position="1"/>
        <end position="11"/>
    </location>
</feature>
<dbReference type="InterPro" id="IPR011029">
    <property type="entry name" value="DEATH-like_dom_sf"/>
</dbReference>
<dbReference type="Pfam" id="PF00554">
    <property type="entry name" value="RHD_DNA_bind"/>
    <property type="match status" value="1"/>
</dbReference>
<feature type="repeat" description="ANK" evidence="1">
    <location>
        <begin position="740"/>
        <end position="762"/>
    </location>
</feature>
<dbReference type="InterPro" id="IPR011539">
    <property type="entry name" value="RHD_DNA_bind_dom"/>
</dbReference>
<dbReference type="SUPFAM" id="SSF47986">
    <property type="entry name" value="DEATH domain"/>
    <property type="match status" value="1"/>
</dbReference>
<evidence type="ECO:0000256" key="2">
    <source>
        <dbReference type="SAM" id="MobiDB-lite"/>
    </source>
</evidence>
<dbReference type="InterPro" id="IPR036770">
    <property type="entry name" value="Ankyrin_rpt-contain_sf"/>
</dbReference>
<dbReference type="GO" id="GO:0035206">
    <property type="term" value="P:regulation of hemocyte proliferation"/>
    <property type="evidence" value="ECO:0007669"/>
    <property type="project" value="UniProtKB-ARBA"/>
</dbReference>
<dbReference type="GO" id="GO:0000978">
    <property type="term" value="F:RNA polymerase II cis-regulatory region sequence-specific DNA binding"/>
    <property type="evidence" value="ECO:0007669"/>
    <property type="project" value="TreeGrafter"/>
</dbReference>
<dbReference type="FunFam" id="2.60.40.10:FF:000046">
    <property type="entry name" value="Nuclear factor NF-kappa-B p105 subunit"/>
    <property type="match status" value="1"/>
</dbReference>
<dbReference type="GO" id="GO:0001228">
    <property type="term" value="F:DNA-binding transcription activator activity, RNA polymerase II-specific"/>
    <property type="evidence" value="ECO:0007669"/>
    <property type="project" value="UniProtKB-ARBA"/>
</dbReference>
<dbReference type="PRINTS" id="PR00057">
    <property type="entry name" value="NFKBTNSCPFCT"/>
</dbReference>
<feature type="compositionally biased region" description="Polar residues" evidence="2">
    <location>
        <begin position="26"/>
        <end position="35"/>
    </location>
</feature>
<dbReference type="SUPFAM" id="SSF48403">
    <property type="entry name" value="Ankyrin repeat"/>
    <property type="match status" value="1"/>
</dbReference>
<dbReference type="InterPro" id="IPR002909">
    <property type="entry name" value="IPT_dom"/>
</dbReference>
<dbReference type="SMART" id="SM00248">
    <property type="entry name" value="ANK"/>
    <property type="match status" value="6"/>
</dbReference>
<reference evidence="4 5" key="1">
    <citation type="submission" date="2020-04" db="EMBL/GenBank/DDBJ databases">
        <authorList>
            <person name="Wallbank WR R."/>
            <person name="Pardo Diaz C."/>
            <person name="Kozak K."/>
            <person name="Martin S."/>
            <person name="Jiggins C."/>
            <person name="Moest M."/>
            <person name="Warren A I."/>
            <person name="Byers J.R.P. K."/>
            <person name="Montejo-Kovacevich G."/>
            <person name="Yen C E."/>
        </authorList>
    </citation>
    <scope>NUCLEOTIDE SEQUENCE [LARGE SCALE GENOMIC DNA]</scope>
</reference>
<dbReference type="GO" id="GO:0002225">
    <property type="term" value="P:positive regulation of antimicrobial peptide production"/>
    <property type="evidence" value="ECO:0007669"/>
    <property type="project" value="UniProtKB-ARBA"/>
</dbReference>
<feature type="domain" description="RHD" evidence="3">
    <location>
        <begin position="55"/>
        <end position="234"/>
    </location>
</feature>
<dbReference type="Pfam" id="PF16179">
    <property type="entry name" value="RHD_dimer"/>
    <property type="match status" value="1"/>
</dbReference>
<dbReference type="Pfam" id="PF12796">
    <property type="entry name" value="Ank_2"/>
    <property type="match status" value="2"/>
</dbReference>
<dbReference type="InterPro" id="IPR037059">
    <property type="entry name" value="RHD_DNA_bind_dom_sf"/>
</dbReference>